<sequence length="476" mass="51224">MNERGSAAGNPFEDHEARRVHLAFLDRVAALRPVDRDLVRLGQMPDLGRWLEQVEATGGCAHPVYLSGRTVRFDADTGEVLGEFSTRGEPGERLAVRCRNRRRSVCPACAWQYQGDAFHLVRAGLVGGKGVPAGVAGHPRVFVTLTAPSFGRVHRVGECHPRCRPICPHGSPVTCGRVHAEDDALVGQPLCGSCYDYVGHVLWNAHAGQLWKAFGDNLYHRVAARVGVGRTSVRRLVRVSAAKVAEYQKRGAVHFHAVLRLDGPDGPGSDPPAWATADLLLAVVPGAASAVALRPVESAAYGERRLRFGTQIEAHVLAGAGDEQVAGYVAKYTSKSTDDTGALDHRITSLSEVRALRVSGHVRALVGTCWQLGGLPELEVLRLRACAHMLGYRGVCLSKTRVYSTTFGALRAERTGHRTGRPVVEGGGVESAWRYAGRGYTAGQALVAAGIWADLVQSRALAKEAERERDAGWGRG</sequence>
<accession>A0ABV6XE73</accession>
<proteinExistence type="predicted"/>
<dbReference type="RefSeq" id="WP_380560283.1">
    <property type="nucleotide sequence ID" value="NZ_JBHEZY010000039.1"/>
</dbReference>
<name>A0ABV6XE73_9ACTN</name>
<evidence type="ECO:0000313" key="2">
    <source>
        <dbReference type="Proteomes" id="UP001592530"/>
    </source>
</evidence>
<reference evidence="1 2" key="1">
    <citation type="submission" date="2024-09" db="EMBL/GenBank/DDBJ databases">
        <authorList>
            <person name="Lee S.D."/>
        </authorList>
    </citation>
    <scope>NUCLEOTIDE SEQUENCE [LARGE SCALE GENOMIC DNA]</scope>
    <source>
        <strain evidence="1 2">N1-3</strain>
    </source>
</reference>
<gene>
    <name evidence="1" type="ORF">ACEZDB_38625</name>
</gene>
<dbReference type="Proteomes" id="UP001592530">
    <property type="component" value="Unassembled WGS sequence"/>
</dbReference>
<dbReference type="Pfam" id="PF20199">
    <property type="entry name" value="RepSA"/>
    <property type="match status" value="1"/>
</dbReference>
<comment type="caution">
    <text evidence="1">The sequence shown here is derived from an EMBL/GenBank/DDBJ whole genome shotgun (WGS) entry which is preliminary data.</text>
</comment>
<organism evidence="1 2">
    <name type="scientific">Streptacidiphilus alkalitolerans</name>
    <dbReference type="NCBI Taxonomy" id="3342712"/>
    <lineage>
        <taxon>Bacteria</taxon>
        <taxon>Bacillati</taxon>
        <taxon>Actinomycetota</taxon>
        <taxon>Actinomycetes</taxon>
        <taxon>Kitasatosporales</taxon>
        <taxon>Streptomycetaceae</taxon>
        <taxon>Streptacidiphilus</taxon>
    </lineage>
</organism>
<dbReference type="InterPro" id="IPR046828">
    <property type="entry name" value="RepSA"/>
</dbReference>
<dbReference type="EMBL" id="JBHEZY010000039">
    <property type="protein sequence ID" value="MFC1436564.1"/>
    <property type="molecule type" value="Genomic_DNA"/>
</dbReference>
<evidence type="ECO:0000313" key="1">
    <source>
        <dbReference type="EMBL" id="MFC1436564.1"/>
    </source>
</evidence>
<protein>
    <submittedName>
        <fullName evidence="1">Replication initiator</fullName>
    </submittedName>
</protein>